<dbReference type="PANTHER" id="PTHR46117">
    <property type="entry name" value="FI24210P1"/>
    <property type="match status" value="1"/>
</dbReference>
<dbReference type="CDD" id="cd11396">
    <property type="entry name" value="bHLHzip_USF"/>
    <property type="match status" value="1"/>
</dbReference>
<keyword evidence="3" id="KW-0804">Transcription</keyword>
<keyword evidence="4" id="KW-0539">Nucleus</keyword>
<dbReference type="InterPro" id="IPR011598">
    <property type="entry name" value="bHLH_dom"/>
</dbReference>
<dbReference type="SUPFAM" id="SSF47459">
    <property type="entry name" value="HLH, helix-loop-helix DNA-binding domain"/>
    <property type="match status" value="1"/>
</dbReference>
<evidence type="ECO:0000256" key="3">
    <source>
        <dbReference type="ARBA" id="ARBA00023163"/>
    </source>
</evidence>
<evidence type="ECO:0000256" key="5">
    <source>
        <dbReference type="SAM" id="MobiDB-lite"/>
    </source>
</evidence>
<accession>A0ABM1EGJ9</accession>
<evidence type="ECO:0000313" key="7">
    <source>
        <dbReference type="Proteomes" id="UP000695022"/>
    </source>
</evidence>
<feature type="region of interest" description="Disordered" evidence="5">
    <location>
        <begin position="1"/>
        <end position="24"/>
    </location>
</feature>
<keyword evidence="7" id="KW-1185">Reference proteome</keyword>
<dbReference type="Pfam" id="PF00010">
    <property type="entry name" value="HLH"/>
    <property type="match status" value="1"/>
</dbReference>
<evidence type="ECO:0000313" key="8">
    <source>
        <dbReference type="RefSeq" id="XP_014671320.1"/>
    </source>
</evidence>
<dbReference type="PROSITE" id="PS50888">
    <property type="entry name" value="BHLH"/>
    <property type="match status" value="1"/>
</dbReference>
<evidence type="ECO:0000259" key="6">
    <source>
        <dbReference type="PROSITE" id="PS50888"/>
    </source>
</evidence>
<feature type="region of interest" description="Disordered" evidence="5">
    <location>
        <begin position="172"/>
        <end position="197"/>
    </location>
</feature>
<feature type="compositionally biased region" description="Basic and acidic residues" evidence="5">
    <location>
        <begin position="181"/>
        <end position="197"/>
    </location>
</feature>
<dbReference type="InterPro" id="IPR036638">
    <property type="entry name" value="HLH_DNA-bd_sf"/>
</dbReference>
<comment type="subcellular location">
    <subcellularLocation>
        <location evidence="1">Nucleus</location>
    </subcellularLocation>
</comment>
<dbReference type="Proteomes" id="UP000695022">
    <property type="component" value="Unplaced"/>
</dbReference>
<name>A0ABM1EGJ9_PRICU</name>
<keyword evidence="2" id="KW-0805">Transcription regulation</keyword>
<sequence>MDMLESTLDAGSQDKSSDSGEQDEQITLHAEGNVYYDGEQTATINAGGITIDPSTVQYQLRPDGSGAQITYRVVQVSADGTGEVVSTFPSGTQGLQAVIQSPFSNGSSEAQAIGDGAKLAYFPTSGAGDSLSAQDQALATAGSGGQFYVMMSPQDVQGVQRTIAPRTTYGVAKTEGSTRQGGRDERRRHTHNEVERRRRDKINNWVLALSKIVPDCEQDHSKQGQVGNSKGGILAKTLITSKELRAN</sequence>
<dbReference type="InterPro" id="IPR051732">
    <property type="entry name" value="USF"/>
</dbReference>
<dbReference type="Gene3D" id="4.10.280.10">
    <property type="entry name" value="Helix-loop-helix DNA-binding domain"/>
    <property type="match status" value="1"/>
</dbReference>
<evidence type="ECO:0000256" key="2">
    <source>
        <dbReference type="ARBA" id="ARBA00023015"/>
    </source>
</evidence>
<dbReference type="RefSeq" id="XP_014671320.1">
    <property type="nucleotide sequence ID" value="XM_014815834.1"/>
</dbReference>
<proteinExistence type="predicted"/>
<gene>
    <name evidence="8" type="primary">LOC106812066</name>
</gene>
<protein>
    <submittedName>
        <fullName evidence="8">Upstream stimulatory factor-like</fullName>
    </submittedName>
</protein>
<evidence type="ECO:0000256" key="1">
    <source>
        <dbReference type="ARBA" id="ARBA00004123"/>
    </source>
</evidence>
<organism evidence="7 8">
    <name type="scientific">Priapulus caudatus</name>
    <name type="common">Priapulid worm</name>
    <dbReference type="NCBI Taxonomy" id="37621"/>
    <lineage>
        <taxon>Eukaryota</taxon>
        <taxon>Metazoa</taxon>
        <taxon>Ecdysozoa</taxon>
        <taxon>Scalidophora</taxon>
        <taxon>Priapulida</taxon>
        <taxon>Priapulimorpha</taxon>
        <taxon>Priapulimorphida</taxon>
        <taxon>Priapulidae</taxon>
        <taxon>Priapulus</taxon>
    </lineage>
</organism>
<dbReference type="PANTHER" id="PTHR46117:SF3">
    <property type="entry name" value="FI24210P1"/>
    <property type="match status" value="1"/>
</dbReference>
<dbReference type="GeneID" id="106812066"/>
<reference evidence="8" key="1">
    <citation type="submission" date="2025-08" db="UniProtKB">
        <authorList>
            <consortium name="RefSeq"/>
        </authorList>
    </citation>
    <scope>IDENTIFICATION</scope>
</reference>
<feature type="domain" description="BHLH" evidence="6">
    <location>
        <begin position="186"/>
        <end position="244"/>
    </location>
</feature>
<evidence type="ECO:0000256" key="4">
    <source>
        <dbReference type="ARBA" id="ARBA00023242"/>
    </source>
</evidence>